<name>L0GVS2_9GAMM</name>
<keyword evidence="1 10" id="KW-0813">Transport</keyword>
<evidence type="ECO:0000256" key="2">
    <source>
        <dbReference type="ARBA" id="ARBA00022553"/>
    </source>
</evidence>
<dbReference type="eggNOG" id="COG4658">
    <property type="taxonomic scope" value="Bacteria"/>
</dbReference>
<sequence>MSPLGDAPLIAGPFAHAQTSIGRTMRLVMLALIPGTLVGLWQFGWPAVNLFVVTIASAVVAETLALRLAGRPARPYLLDGSALLSGWLLSMTLPPWAPWWIGVVGGLIAIIIAKQVFGGLGQNLFNPAMVARVALLISFPVQMTTFVAPTPLFSADAPDFLGGLAITFGGQEYDALTSATVLGEVHTDLSTGLTLSDILPSTYQLNQAAIGTVAGSLGETSALLLLLGGLFLISRRVISWHIPMAMLVTITACATAMHLVDPSRFLNPGYHLLSGATVLAAFFIATDPVTAPVSARGRLLYGFGCGLLVYAIRTWSNYPEGAAFAVLLMNACTPLIDHYVRPRIYGRDRRGEPLSYGDDGREAAR</sequence>
<evidence type="ECO:0000256" key="8">
    <source>
        <dbReference type="ARBA" id="ARBA00022989"/>
    </source>
</evidence>
<dbReference type="GO" id="GO:0005886">
    <property type="term" value="C:plasma membrane"/>
    <property type="evidence" value="ECO:0007669"/>
    <property type="project" value="UniProtKB-SubCell"/>
</dbReference>
<keyword evidence="12" id="KW-1185">Reference proteome</keyword>
<feature type="transmembrane region" description="Helical" evidence="10">
    <location>
        <begin position="50"/>
        <end position="69"/>
    </location>
</feature>
<dbReference type="EMBL" id="CP003051">
    <property type="protein sequence ID" value="AGA90066.1"/>
    <property type="molecule type" value="Genomic_DNA"/>
</dbReference>
<feature type="transmembrane region" description="Helical" evidence="10">
    <location>
        <begin position="208"/>
        <end position="233"/>
    </location>
</feature>
<comment type="function">
    <text evidence="10">Part of a membrane-bound complex that couples electron transfer with translocation of ions across the membrane.</text>
</comment>
<protein>
    <recommendedName>
        <fullName evidence="10">Ion-translocating oxidoreductase complex subunit D</fullName>
        <ecNumber evidence="10">7.-.-.-</ecNumber>
    </recommendedName>
    <alternativeName>
        <fullName evidence="10">Rnf electron transport complex subunit D</fullName>
    </alternativeName>
</protein>
<dbReference type="InterPro" id="IPR004338">
    <property type="entry name" value="NqrB/RnfD"/>
</dbReference>
<feature type="modified residue" description="FMN phosphoryl threonine" evidence="10">
    <location>
        <position position="180"/>
    </location>
</feature>
<comment type="cofactor">
    <cofactor evidence="10">
        <name>FMN</name>
        <dbReference type="ChEBI" id="CHEBI:58210"/>
    </cofactor>
</comment>
<dbReference type="NCBIfam" id="TIGR01946">
    <property type="entry name" value="rnfD"/>
    <property type="match status" value="1"/>
</dbReference>
<comment type="similarity">
    <text evidence="10">Belongs to the NqrB/RnfD family.</text>
</comment>
<dbReference type="EC" id="7.-.-.-" evidence="10"/>
<evidence type="ECO:0000256" key="9">
    <source>
        <dbReference type="ARBA" id="ARBA00023136"/>
    </source>
</evidence>
<keyword evidence="5 10" id="KW-0812">Transmembrane</keyword>
<accession>L0GVS2</accession>
<evidence type="ECO:0000313" key="11">
    <source>
        <dbReference type="EMBL" id="AGA90066.1"/>
    </source>
</evidence>
<feature type="transmembrane region" description="Helical" evidence="10">
    <location>
        <begin position="129"/>
        <end position="148"/>
    </location>
</feature>
<evidence type="ECO:0000256" key="6">
    <source>
        <dbReference type="ARBA" id="ARBA00022967"/>
    </source>
</evidence>
<evidence type="ECO:0000256" key="1">
    <source>
        <dbReference type="ARBA" id="ARBA00022448"/>
    </source>
</evidence>
<comment type="subunit">
    <text evidence="10">The complex is composed of six subunits: RnfA, RnfB, RnfC, RnfD, RnfE and RnfG.</text>
</comment>
<keyword evidence="3 10" id="KW-0285">Flavoprotein</keyword>
<organism evidence="11 12">
    <name type="scientific">Thioflavicoccus mobilis 8321</name>
    <dbReference type="NCBI Taxonomy" id="765912"/>
    <lineage>
        <taxon>Bacteria</taxon>
        <taxon>Pseudomonadati</taxon>
        <taxon>Pseudomonadota</taxon>
        <taxon>Gammaproteobacteria</taxon>
        <taxon>Chromatiales</taxon>
        <taxon>Chromatiaceae</taxon>
        <taxon>Thioflavicoccus</taxon>
    </lineage>
</organism>
<dbReference type="OrthoDB" id="9776359at2"/>
<feature type="transmembrane region" description="Helical" evidence="10">
    <location>
        <begin position="99"/>
        <end position="117"/>
    </location>
</feature>
<feature type="transmembrane region" description="Helical" evidence="10">
    <location>
        <begin position="240"/>
        <end position="257"/>
    </location>
</feature>
<dbReference type="HAMAP" id="MF_00462">
    <property type="entry name" value="RsxD_RnfD"/>
    <property type="match status" value="1"/>
</dbReference>
<dbReference type="STRING" id="765912.Thimo_1269"/>
<keyword evidence="7 10" id="KW-0249">Electron transport</keyword>
<keyword evidence="4 10" id="KW-0288">FMN</keyword>
<reference evidence="11 12" key="1">
    <citation type="submission" date="2011-09" db="EMBL/GenBank/DDBJ databases">
        <title>Complete sequence of chromosome of Thioflavicoccus mobilis 8321.</title>
        <authorList>
            <consortium name="US DOE Joint Genome Institute"/>
            <person name="Lucas S."/>
            <person name="Han J."/>
            <person name="Lapidus A."/>
            <person name="Cheng J.-F."/>
            <person name="Goodwin L."/>
            <person name="Pitluck S."/>
            <person name="Peters L."/>
            <person name="Ovchinnikova G."/>
            <person name="Lu M."/>
            <person name="Detter J.C."/>
            <person name="Han C."/>
            <person name="Tapia R."/>
            <person name="Land M."/>
            <person name="Hauser L."/>
            <person name="Kyrpides N."/>
            <person name="Ivanova N."/>
            <person name="Pagani I."/>
            <person name="Vogl K."/>
            <person name="Liu Z."/>
            <person name="Imhoff J."/>
            <person name="Thiel V."/>
            <person name="Frigaard N.-U."/>
            <person name="Bryant D."/>
            <person name="Woyke T."/>
        </authorList>
    </citation>
    <scope>NUCLEOTIDE SEQUENCE [LARGE SCALE GENOMIC DNA]</scope>
    <source>
        <strain evidence="11 12">8321</strain>
    </source>
</reference>
<feature type="transmembrane region" description="Helical" evidence="10">
    <location>
        <begin position="298"/>
        <end position="316"/>
    </location>
</feature>
<dbReference type="PANTHER" id="PTHR30578:SF0">
    <property type="entry name" value="ION-TRANSLOCATING OXIDOREDUCTASE COMPLEX SUBUNIT D"/>
    <property type="match status" value="1"/>
</dbReference>
<dbReference type="InterPro" id="IPR011303">
    <property type="entry name" value="RnfD_bac"/>
</dbReference>
<feature type="transmembrane region" description="Helical" evidence="10">
    <location>
        <begin position="27"/>
        <end position="44"/>
    </location>
</feature>
<dbReference type="Pfam" id="PF03116">
    <property type="entry name" value="NQR2_RnfD_RnfE"/>
    <property type="match status" value="1"/>
</dbReference>
<dbReference type="KEGG" id="tmb:Thimo_1269"/>
<dbReference type="PATRIC" id="fig|765912.4.peg.1234"/>
<proteinExistence type="inferred from homology"/>
<evidence type="ECO:0000256" key="4">
    <source>
        <dbReference type="ARBA" id="ARBA00022643"/>
    </source>
</evidence>
<dbReference type="Proteomes" id="UP000010816">
    <property type="component" value="Chromosome"/>
</dbReference>
<gene>
    <name evidence="10" type="primary">rnfD</name>
    <name evidence="11" type="ORF">Thimo_1269</name>
</gene>
<dbReference type="HOGENOM" id="CLU_042020_1_0_6"/>
<dbReference type="AlphaFoldDB" id="L0GVS2"/>
<evidence type="ECO:0000256" key="7">
    <source>
        <dbReference type="ARBA" id="ARBA00022982"/>
    </source>
</evidence>
<keyword evidence="6 10" id="KW-1278">Translocase</keyword>
<dbReference type="PANTHER" id="PTHR30578">
    <property type="entry name" value="ELECTRON TRANSPORT COMPLEX PROTEIN RNFD"/>
    <property type="match status" value="1"/>
</dbReference>
<dbReference type="GO" id="GO:0022900">
    <property type="term" value="P:electron transport chain"/>
    <property type="evidence" value="ECO:0007669"/>
    <property type="project" value="UniProtKB-UniRule"/>
</dbReference>
<evidence type="ECO:0000313" key="12">
    <source>
        <dbReference type="Proteomes" id="UP000010816"/>
    </source>
</evidence>
<evidence type="ECO:0000256" key="10">
    <source>
        <dbReference type="HAMAP-Rule" id="MF_00462"/>
    </source>
</evidence>
<feature type="transmembrane region" description="Helical" evidence="10">
    <location>
        <begin position="269"/>
        <end position="286"/>
    </location>
</feature>
<feature type="transmembrane region" description="Helical" evidence="10">
    <location>
        <begin position="322"/>
        <end position="340"/>
    </location>
</feature>
<keyword evidence="8 10" id="KW-1133">Transmembrane helix</keyword>
<keyword evidence="2 10" id="KW-0597">Phosphoprotein</keyword>
<dbReference type="RefSeq" id="WP_015280210.1">
    <property type="nucleotide sequence ID" value="NC_019940.1"/>
</dbReference>
<evidence type="ECO:0000256" key="3">
    <source>
        <dbReference type="ARBA" id="ARBA00022630"/>
    </source>
</evidence>
<keyword evidence="10" id="KW-0997">Cell inner membrane</keyword>
<keyword evidence="10" id="KW-1003">Cell membrane</keyword>
<keyword evidence="9 10" id="KW-0472">Membrane</keyword>
<comment type="subcellular location">
    <subcellularLocation>
        <location evidence="10">Cell inner membrane</location>
        <topology evidence="10">Multi-pass membrane protein</topology>
    </subcellularLocation>
</comment>
<dbReference type="GO" id="GO:0055085">
    <property type="term" value="P:transmembrane transport"/>
    <property type="evidence" value="ECO:0007669"/>
    <property type="project" value="InterPro"/>
</dbReference>
<evidence type="ECO:0000256" key="5">
    <source>
        <dbReference type="ARBA" id="ARBA00022692"/>
    </source>
</evidence>